<dbReference type="GO" id="GO:0006508">
    <property type="term" value="P:proteolysis"/>
    <property type="evidence" value="ECO:0007669"/>
    <property type="project" value="UniProtKB-KW"/>
</dbReference>
<proteinExistence type="inferred from homology"/>
<dbReference type="PANTHER" id="PTHR43806">
    <property type="entry name" value="PEPTIDASE S8"/>
    <property type="match status" value="1"/>
</dbReference>
<reference evidence="8" key="1">
    <citation type="submission" date="2020-02" db="EMBL/GenBank/DDBJ databases">
        <authorList>
            <person name="Meier V. D."/>
        </authorList>
    </citation>
    <scope>NUCLEOTIDE SEQUENCE</scope>
    <source>
        <strain evidence="8">AVDCRST_MAG82</strain>
    </source>
</reference>
<dbReference type="PROSITE" id="PS00138">
    <property type="entry name" value="SUBTILASE_SER"/>
    <property type="match status" value="1"/>
</dbReference>
<comment type="caution">
    <text evidence="5">Lacks conserved residue(s) required for the propagation of feature annotation.</text>
</comment>
<dbReference type="InterPro" id="IPR000209">
    <property type="entry name" value="Peptidase_S8/S53_dom"/>
</dbReference>
<evidence type="ECO:0000256" key="6">
    <source>
        <dbReference type="SAM" id="MobiDB-lite"/>
    </source>
</evidence>
<sequence>MVNLSLGSSRMTELLEDLMGDDDNDDAGRTVFVAAAGNDNDILRQYPAAEEGAISVTSVRGDGTRSGFANYGSWISIAAPGDDIHSPFPVSRYAVWDGTSMATPFVAAQAALVLGARPSAGSGCVAGIIRRTAQPSTDGTLQAGHADVGASTKYASDPARSCPAAGDDD</sequence>
<evidence type="ECO:0000256" key="3">
    <source>
        <dbReference type="ARBA" id="ARBA00022801"/>
    </source>
</evidence>
<evidence type="ECO:0000256" key="1">
    <source>
        <dbReference type="ARBA" id="ARBA00011073"/>
    </source>
</evidence>
<dbReference type="PROSITE" id="PS51892">
    <property type="entry name" value="SUBTILASE"/>
    <property type="match status" value="1"/>
</dbReference>
<evidence type="ECO:0000313" key="8">
    <source>
        <dbReference type="EMBL" id="CAA9449988.1"/>
    </source>
</evidence>
<dbReference type="InterPro" id="IPR050131">
    <property type="entry name" value="Peptidase_S8_subtilisin-like"/>
</dbReference>
<comment type="similarity">
    <text evidence="1 5">Belongs to the peptidase S8 family.</text>
</comment>
<keyword evidence="2" id="KW-0645">Protease</keyword>
<dbReference type="InterPro" id="IPR023828">
    <property type="entry name" value="Peptidase_S8_Ser-AS"/>
</dbReference>
<dbReference type="PANTHER" id="PTHR43806:SF11">
    <property type="entry name" value="CEREVISIN-RELATED"/>
    <property type="match status" value="1"/>
</dbReference>
<dbReference type="Pfam" id="PF00082">
    <property type="entry name" value="Peptidase_S8"/>
    <property type="match status" value="1"/>
</dbReference>
<dbReference type="EMBL" id="CADCVA010000453">
    <property type="protein sequence ID" value="CAA9449988.1"/>
    <property type="molecule type" value="Genomic_DNA"/>
</dbReference>
<evidence type="ECO:0000259" key="7">
    <source>
        <dbReference type="Pfam" id="PF00082"/>
    </source>
</evidence>
<dbReference type="AlphaFoldDB" id="A0A6J4QNC4"/>
<keyword evidence="3" id="KW-0378">Hydrolase</keyword>
<evidence type="ECO:0000256" key="2">
    <source>
        <dbReference type="ARBA" id="ARBA00022670"/>
    </source>
</evidence>
<accession>A0A6J4QNC4</accession>
<dbReference type="GO" id="GO:0004252">
    <property type="term" value="F:serine-type endopeptidase activity"/>
    <property type="evidence" value="ECO:0007669"/>
    <property type="project" value="InterPro"/>
</dbReference>
<dbReference type="Gene3D" id="3.40.50.200">
    <property type="entry name" value="Peptidase S8/S53 domain"/>
    <property type="match status" value="1"/>
</dbReference>
<keyword evidence="4" id="KW-0720">Serine protease</keyword>
<evidence type="ECO:0000256" key="5">
    <source>
        <dbReference type="PROSITE-ProRule" id="PRU01240"/>
    </source>
</evidence>
<evidence type="ECO:0000256" key="4">
    <source>
        <dbReference type="ARBA" id="ARBA00022825"/>
    </source>
</evidence>
<protein>
    <recommendedName>
        <fullName evidence="7">Peptidase S8/S53 domain-containing protein</fullName>
    </recommendedName>
</protein>
<feature type="domain" description="Peptidase S8/S53" evidence="7">
    <location>
        <begin position="2"/>
        <end position="139"/>
    </location>
</feature>
<dbReference type="SUPFAM" id="SSF52743">
    <property type="entry name" value="Subtilisin-like"/>
    <property type="match status" value="1"/>
</dbReference>
<dbReference type="InterPro" id="IPR036852">
    <property type="entry name" value="Peptidase_S8/S53_dom_sf"/>
</dbReference>
<feature type="region of interest" description="Disordered" evidence="6">
    <location>
        <begin position="136"/>
        <end position="169"/>
    </location>
</feature>
<organism evidence="8">
    <name type="scientific">uncultured Rubrobacteraceae bacterium</name>
    <dbReference type="NCBI Taxonomy" id="349277"/>
    <lineage>
        <taxon>Bacteria</taxon>
        <taxon>Bacillati</taxon>
        <taxon>Actinomycetota</taxon>
        <taxon>Rubrobacteria</taxon>
        <taxon>Rubrobacterales</taxon>
        <taxon>Rubrobacteraceae</taxon>
        <taxon>environmental samples</taxon>
    </lineage>
</organism>
<name>A0A6J4QNC4_9ACTN</name>
<gene>
    <name evidence="8" type="ORF">AVDCRST_MAG82-3709</name>
</gene>